<evidence type="ECO:0000313" key="3">
    <source>
        <dbReference type="Proteomes" id="UP000250140"/>
    </source>
</evidence>
<dbReference type="PANTHER" id="PTHR33112">
    <property type="entry name" value="DOMAIN PROTEIN, PUTATIVE-RELATED"/>
    <property type="match status" value="1"/>
</dbReference>
<dbReference type="OrthoDB" id="3943338at2759"/>
<dbReference type="InterPro" id="IPR010730">
    <property type="entry name" value="HET"/>
</dbReference>
<feature type="non-terminal residue" evidence="2">
    <location>
        <position position="320"/>
    </location>
</feature>
<gene>
    <name evidence="2" type="ORF">AOQ84DRAFT_256254</name>
</gene>
<feature type="non-terminal residue" evidence="2">
    <location>
        <position position="1"/>
    </location>
</feature>
<evidence type="ECO:0000259" key="1">
    <source>
        <dbReference type="Pfam" id="PF06985"/>
    </source>
</evidence>
<feature type="domain" description="Heterokaryon incompatibility" evidence="1">
    <location>
        <begin position="46"/>
        <end position="152"/>
    </location>
</feature>
<dbReference type="Proteomes" id="UP000250140">
    <property type="component" value="Unassembled WGS sequence"/>
</dbReference>
<dbReference type="PANTHER" id="PTHR33112:SF8">
    <property type="entry name" value="HETEROKARYON INCOMPATIBILITY DOMAIN-CONTAINING PROTEIN"/>
    <property type="match status" value="1"/>
</dbReference>
<name>A0A8E2JYW1_9PEZI</name>
<dbReference type="Pfam" id="PF06985">
    <property type="entry name" value="HET"/>
    <property type="match status" value="1"/>
</dbReference>
<reference evidence="2 3" key="1">
    <citation type="journal article" date="2016" name="Nat. Commun.">
        <title>Ectomycorrhizal ecology is imprinted in the genome of the dominant symbiotic fungus Cenococcum geophilum.</title>
        <authorList>
            <consortium name="DOE Joint Genome Institute"/>
            <person name="Peter M."/>
            <person name="Kohler A."/>
            <person name="Ohm R.A."/>
            <person name="Kuo A."/>
            <person name="Krutzmann J."/>
            <person name="Morin E."/>
            <person name="Arend M."/>
            <person name="Barry K.W."/>
            <person name="Binder M."/>
            <person name="Choi C."/>
            <person name="Clum A."/>
            <person name="Copeland A."/>
            <person name="Grisel N."/>
            <person name="Haridas S."/>
            <person name="Kipfer T."/>
            <person name="LaButti K."/>
            <person name="Lindquist E."/>
            <person name="Lipzen A."/>
            <person name="Maire R."/>
            <person name="Meier B."/>
            <person name="Mihaltcheva S."/>
            <person name="Molinier V."/>
            <person name="Murat C."/>
            <person name="Poggeler S."/>
            <person name="Quandt C.A."/>
            <person name="Sperisen C."/>
            <person name="Tritt A."/>
            <person name="Tisserant E."/>
            <person name="Crous P.W."/>
            <person name="Henrissat B."/>
            <person name="Nehls U."/>
            <person name="Egli S."/>
            <person name="Spatafora J.W."/>
            <person name="Grigoriev I.V."/>
            <person name="Martin F.M."/>
        </authorList>
    </citation>
    <scope>NUCLEOTIDE SEQUENCE [LARGE SCALE GENOMIC DNA]</scope>
    <source>
        <strain evidence="2 3">CBS 207.34</strain>
    </source>
</reference>
<accession>A0A8E2JYW1</accession>
<keyword evidence="3" id="KW-1185">Reference proteome</keyword>
<evidence type="ECO:0000313" key="2">
    <source>
        <dbReference type="EMBL" id="OCL14849.1"/>
    </source>
</evidence>
<dbReference type="EMBL" id="KV748519">
    <property type="protein sequence ID" value="OCL14849.1"/>
    <property type="molecule type" value="Genomic_DNA"/>
</dbReference>
<dbReference type="AlphaFoldDB" id="A0A8E2JYW1"/>
<protein>
    <submittedName>
        <fullName evidence="2">HET-domain-containing protein</fullName>
    </submittedName>
</protein>
<organism evidence="2 3">
    <name type="scientific">Glonium stellatum</name>
    <dbReference type="NCBI Taxonomy" id="574774"/>
    <lineage>
        <taxon>Eukaryota</taxon>
        <taxon>Fungi</taxon>
        <taxon>Dikarya</taxon>
        <taxon>Ascomycota</taxon>
        <taxon>Pezizomycotina</taxon>
        <taxon>Dothideomycetes</taxon>
        <taxon>Pleosporomycetidae</taxon>
        <taxon>Gloniales</taxon>
        <taxon>Gloniaceae</taxon>
        <taxon>Glonium</taxon>
    </lineage>
</organism>
<sequence>ECIEHHKSCDGNDLVELPTRVIDVGNTDTGQEPRLLLPERGAKGRYIALSHCWGLSSPTNPILRTEKETLAARIRGIPITSMPQNFIDAIIAARKLRIQFVWIDSLCIIQDSAEDWAREAAKMHNVYRNAFVTLAATSAQSSQDGFAHRSPSECRPAQYVEGSVWNTRGWTFQERLLSRRVLHFSETVVVFECRAGTISEDNRPSASNVNRTPWLEAEPLGIFIQTWQHLSLEKRFLMQWYILVDRYCIRQLTQKMDKLPALSGLAHEMAAFVGDEYLAGLWRRDLALGLLWNTVDRGDLQACETYRAPSWSWASIDGQI</sequence>
<proteinExistence type="predicted"/>